<feature type="region of interest" description="Disordered" evidence="1">
    <location>
        <begin position="43"/>
        <end position="84"/>
    </location>
</feature>
<feature type="domain" description="Rad9-like Rad53-binding" evidence="2">
    <location>
        <begin position="636"/>
        <end position="758"/>
    </location>
</feature>
<dbReference type="InterPro" id="IPR036420">
    <property type="entry name" value="BRCT_dom_sf"/>
</dbReference>
<feature type="region of interest" description="Disordered" evidence="1">
    <location>
        <begin position="1131"/>
        <end position="1150"/>
    </location>
</feature>
<name>A0AAV5RCP6_PICKL</name>
<feature type="compositionally biased region" description="Acidic residues" evidence="1">
    <location>
        <begin position="1132"/>
        <end position="1148"/>
    </location>
</feature>
<dbReference type="EMBL" id="BTGB01000009">
    <property type="protein sequence ID" value="GMM48386.1"/>
    <property type="molecule type" value="Genomic_DNA"/>
</dbReference>
<dbReference type="InterPro" id="IPR013914">
    <property type="entry name" value="Rad9_Rad53-bd_dom_fun"/>
</dbReference>
<gene>
    <name evidence="3" type="ORF">DAPK24_049840</name>
</gene>
<feature type="region of interest" description="Disordered" evidence="1">
    <location>
        <begin position="1"/>
        <end position="24"/>
    </location>
</feature>
<feature type="compositionally biased region" description="Polar residues" evidence="1">
    <location>
        <begin position="209"/>
        <end position="220"/>
    </location>
</feature>
<organism evidence="3 4">
    <name type="scientific">Pichia kluyveri</name>
    <name type="common">Yeast</name>
    <dbReference type="NCBI Taxonomy" id="36015"/>
    <lineage>
        <taxon>Eukaryota</taxon>
        <taxon>Fungi</taxon>
        <taxon>Dikarya</taxon>
        <taxon>Ascomycota</taxon>
        <taxon>Saccharomycotina</taxon>
        <taxon>Pichiomycetes</taxon>
        <taxon>Pichiales</taxon>
        <taxon>Pichiaceae</taxon>
        <taxon>Pichia</taxon>
    </lineage>
</organism>
<protein>
    <submittedName>
        <fullName evidence="3">Chromatin-binding protein</fullName>
    </submittedName>
</protein>
<dbReference type="Pfam" id="PF08605">
    <property type="entry name" value="Rad9_Rad53_bind"/>
    <property type="match status" value="1"/>
</dbReference>
<dbReference type="Proteomes" id="UP001378960">
    <property type="component" value="Unassembled WGS sequence"/>
</dbReference>
<keyword evidence="4" id="KW-1185">Reference proteome</keyword>
<dbReference type="AlphaFoldDB" id="A0AAV5RCP6"/>
<feature type="region of interest" description="Disordered" evidence="1">
    <location>
        <begin position="450"/>
        <end position="469"/>
    </location>
</feature>
<sequence length="1246" mass="142721">MSKDDSSGSNSNVGKFDSGIHLRDDTLTRKMPSFTFEKYVTHTSGLNIEEEENGDHSKKASEENKAFAHNHNDTNQDDTKEEEDFELNLKGGSPMLNDFQNPFDETPKVVKTKAIPENDDTPIFNDSEKFPIADIEGRILKSSNFSLSPSLITDADKFRRLKEKHLDAKTYPNLDFSNVGLIIDTRKSDEHDENEENTNDDSSIKLNLIPNNSRSRNSIDTPIINTKKLGIRIETHIENGGATQADGNVHEFANQISKDLRNSAIDDDENDVDDGYFLIGDPDAGNFQYSSNDSEKKPLTQSPVLYATQNIDEDEDIDEVDTLRSPLNVPASLRRSNKMENLNAELFTTSTQEISTSSQKHIKLTDESNKDLIPSDNSDTKLRMILKETQIIGNISQSFVLDEDIIGEESDREGTNIDLLESGRGRDEDYEDDEDEIIKNKKTIKTFKVNDTQNNNTQNNDKTESSELKMTQRIDPNKEMEDNNYYGLPETQKIKDQQDIDMMDNISSPIISILENDGNSDSKIDGYTGEVPNTSALSISKIDIQVEDTNKIDTEVSENELKPDTLPKLKSHTSSPSLLRISDLQMNDENEEQRDITTSAKVLERLNSAFKDDDNIPKTLRDRIVRNLKKRDYTITDVLDCNDVFFMNLTKRVPGSIVSILEKGDHRYVTIKTKNNEEVVVEHSKLYAPICFDIGDAIKYVNDKRTNFIITGLSIEVYNKDEICDIRTVDGFNTIHMKSTNKSNDEEIAVPIEDIYLTGAISRSYKYKLFNNEDDFKEYVDYQISKFKLNGSEADSSSLNLNDTLIQLLKNDEVEPYKQRNINDGNEIRASSFLNTNKKGPFYKCLFVITGLNNSPMSSGSVYGMKSGNSRQSSPRKQKDQFELNALIEFIKLQGGSIIQETGFEEIIRFKKIPSKTKQTPNVTISPRKKKLLEMLGKANDTKELKLSKIENNFKYYECVKEKKNFYECFIQGEDTIEIEEHIKDFEFACVLSSRHVRTLKYLECLSLKWPILNIEFIKRCMEDKELLIKWRKKWMKYLLISGESTLLNCSIGLDIFKYYDNWKEGITLKDQLLNNDIFKKKSTMIITDEKATKFFELYENGKNLKSGDKRKTAIFSREIQRKRKRTFSYNEDTDSEIDETNEEDEDGDNNRQQYARESLHNTIEGPTSNETLLWIFQKMGVEKCYILKDDSVSYNVIGRITEYEKGTIFLYCKGGCKDLSGTVHEDSNICVIDWEWIVQRLISGV</sequence>
<evidence type="ECO:0000313" key="4">
    <source>
        <dbReference type="Proteomes" id="UP001378960"/>
    </source>
</evidence>
<feature type="region of interest" description="Disordered" evidence="1">
    <location>
        <begin position="187"/>
        <end position="220"/>
    </location>
</feature>
<reference evidence="3 4" key="1">
    <citation type="journal article" date="2023" name="Elife">
        <title>Identification of key yeast species and microbe-microbe interactions impacting larval growth of Drosophila in the wild.</title>
        <authorList>
            <person name="Mure A."/>
            <person name="Sugiura Y."/>
            <person name="Maeda R."/>
            <person name="Honda K."/>
            <person name="Sakurai N."/>
            <person name="Takahashi Y."/>
            <person name="Watada M."/>
            <person name="Katoh T."/>
            <person name="Gotoh A."/>
            <person name="Gotoh Y."/>
            <person name="Taniguchi I."/>
            <person name="Nakamura K."/>
            <person name="Hayashi T."/>
            <person name="Katayama T."/>
            <person name="Uemura T."/>
            <person name="Hattori Y."/>
        </authorList>
    </citation>
    <scope>NUCLEOTIDE SEQUENCE [LARGE SCALE GENOMIC DNA]</scope>
    <source>
        <strain evidence="3 4">PK-24</strain>
    </source>
</reference>
<dbReference type="Gene3D" id="3.40.50.10190">
    <property type="entry name" value="BRCT domain"/>
    <property type="match status" value="1"/>
</dbReference>
<comment type="caution">
    <text evidence="3">The sequence shown here is derived from an EMBL/GenBank/DDBJ whole genome shotgun (WGS) entry which is preliminary data.</text>
</comment>
<evidence type="ECO:0000313" key="3">
    <source>
        <dbReference type="EMBL" id="GMM48386.1"/>
    </source>
</evidence>
<proteinExistence type="predicted"/>
<feature type="compositionally biased region" description="Basic and acidic residues" evidence="1">
    <location>
        <begin position="54"/>
        <end position="78"/>
    </location>
</feature>
<accession>A0AAV5RCP6</accession>
<dbReference type="SUPFAM" id="SSF52113">
    <property type="entry name" value="BRCT domain"/>
    <property type="match status" value="1"/>
</dbReference>
<feature type="compositionally biased region" description="Low complexity" evidence="1">
    <location>
        <begin position="450"/>
        <end position="460"/>
    </location>
</feature>
<evidence type="ECO:0000256" key="1">
    <source>
        <dbReference type="SAM" id="MobiDB-lite"/>
    </source>
</evidence>
<evidence type="ECO:0000259" key="2">
    <source>
        <dbReference type="Pfam" id="PF08605"/>
    </source>
</evidence>